<organism evidence="1 2">
    <name type="scientific">Metschnikowia bicuspidata</name>
    <dbReference type="NCBI Taxonomy" id="27322"/>
    <lineage>
        <taxon>Eukaryota</taxon>
        <taxon>Fungi</taxon>
        <taxon>Dikarya</taxon>
        <taxon>Ascomycota</taxon>
        <taxon>Saccharomycotina</taxon>
        <taxon>Pichiomycetes</taxon>
        <taxon>Metschnikowiaceae</taxon>
        <taxon>Metschnikowia</taxon>
    </lineage>
</organism>
<dbReference type="Proteomes" id="UP000268321">
    <property type="component" value="Unassembled WGS sequence"/>
</dbReference>
<proteinExistence type="predicted"/>
<keyword evidence="2" id="KW-1185">Reference proteome</keyword>
<reference evidence="2" key="1">
    <citation type="journal article" date="2018" name="Nat. Microbiol.">
        <title>Leveraging single-cell genomics to expand the fungal tree of life.</title>
        <authorList>
            <person name="Ahrendt S.R."/>
            <person name="Quandt C.A."/>
            <person name="Ciobanu D."/>
            <person name="Clum A."/>
            <person name="Salamov A."/>
            <person name="Andreopoulos B."/>
            <person name="Cheng J.F."/>
            <person name="Woyke T."/>
            <person name="Pelin A."/>
            <person name="Henrissat B."/>
            <person name="Reynolds N.K."/>
            <person name="Benny G.L."/>
            <person name="Smith M.E."/>
            <person name="James T.Y."/>
            <person name="Grigoriev I.V."/>
        </authorList>
    </citation>
    <scope>NUCLEOTIDE SEQUENCE [LARGE SCALE GENOMIC DNA]</scope>
    <source>
        <strain evidence="2">Baker2002</strain>
    </source>
</reference>
<sequence>MTKSKKDEAIVFLTAAQQTALSSKHNHTYKTQTSLVGKATKRRKQFMNIIQERCDEPNGVLPTKTEKEITRDLNGVEMLRYIVKDRGNGDVEKISNLPAEGFTSDGTRSTSIRQLTKAFISQGFWRLEKNTRGRLRGGALSPLKDSELPVEGIW</sequence>
<protein>
    <submittedName>
        <fullName evidence="1">Uncharacterized protein</fullName>
    </submittedName>
</protein>
<accession>A0A4V1J375</accession>
<dbReference type="AlphaFoldDB" id="A0A4V1J375"/>
<evidence type="ECO:0000313" key="2">
    <source>
        <dbReference type="Proteomes" id="UP000268321"/>
    </source>
</evidence>
<dbReference type="EMBL" id="ML004447">
    <property type="protein sequence ID" value="RKP31079.1"/>
    <property type="molecule type" value="Genomic_DNA"/>
</dbReference>
<evidence type="ECO:0000313" key="1">
    <source>
        <dbReference type="EMBL" id="RKP31079.1"/>
    </source>
</evidence>
<name>A0A4V1J375_9ASCO</name>
<gene>
    <name evidence="1" type="ORF">METBISCDRAFT_22750</name>
</gene>